<dbReference type="PROSITE" id="PS51108">
    <property type="entry name" value="PTS_EIID"/>
    <property type="match status" value="1"/>
</dbReference>
<keyword evidence="1" id="KW-0812">Transmembrane</keyword>
<dbReference type="PANTHER" id="PTHR32502:SF23">
    <property type="entry name" value="TRANSPORT PROTEIN, PTS SYSTEM"/>
    <property type="match status" value="1"/>
</dbReference>
<proteinExistence type="predicted"/>
<dbReference type="EMBL" id="QUSK01000016">
    <property type="protein sequence ID" value="RGD76091.1"/>
    <property type="molecule type" value="Genomic_DNA"/>
</dbReference>
<dbReference type="GO" id="GO:0005886">
    <property type="term" value="C:plasma membrane"/>
    <property type="evidence" value="ECO:0007669"/>
    <property type="project" value="TreeGrafter"/>
</dbReference>
<feature type="transmembrane region" description="Helical" evidence="1">
    <location>
        <begin position="253"/>
        <end position="272"/>
    </location>
</feature>
<gene>
    <name evidence="2" type="ORF">DXC78_07960</name>
</gene>
<organism evidence="2 3">
    <name type="scientific">Faecalicoccus pleomorphus</name>
    <dbReference type="NCBI Taxonomy" id="1323"/>
    <lineage>
        <taxon>Bacteria</taxon>
        <taxon>Bacillati</taxon>
        <taxon>Bacillota</taxon>
        <taxon>Erysipelotrichia</taxon>
        <taxon>Erysipelotrichales</taxon>
        <taxon>Erysipelotrichaceae</taxon>
        <taxon>Faecalicoccus</taxon>
    </lineage>
</organism>
<dbReference type="RefSeq" id="WP_117446536.1">
    <property type="nucleotide sequence ID" value="NZ_CALCIP010000024.1"/>
</dbReference>
<dbReference type="InterPro" id="IPR004704">
    <property type="entry name" value="PTS_IID_man"/>
</dbReference>
<feature type="transmembrane region" description="Helical" evidence="1">
    <location>
        <begin position="143"/>
        <end position="164"/>
    </location>
</feature>
<evidence type="ECO:0000313" key="2">
    <source>
        <dbReference type="EMBL" id="RGD76091.1"/>
    </source>
</evidence>
<feature type="transmembrane region" description="Helical" evidence="1">
    <location>
        <begin position="119"/>
        <end position="137"/>
    </location>
</feature>
<protein>
    <submittedName>
        <fullName evidence="2">PTS system mannose/fructose/sorbose family transporter subunit IID</fullName>
    </submittedName>
</protein>
<dbReference type="Proteomes" id="UP000260721">
    <property type="component" value="Unassembled WGS sequence"/>
</dbReference>
<name>A0A3E3E3E6_9FIRM</name>
<feature type="transmembrane region" description="Helical" evidence="1">
    <location>
        <begin position="229"/>
        <end position="246"/>
    </location>
</feature>
<dbReference type="InterPro" id="IPR050303">
    <property type="entry name" value="GatZ_KbaZ_carbometab"/>
</dbReference>
<evidence type="ECO:0000313" key="3">
    <source>
        <dbReference type="Proteomes" id="UP000260721"/>
    </source>
</evidence>
<comment type="caution">
    <text evidence="2">The sequence shown here is derived from an EMBL/GenBank/DDBJ whole genome shotgun (WGS) entry which is preliminary data.</text>
</comment>
<feature type="transmembrane region" description="Helical" evidence="1">
    <location>
        <begin position="185"/>
        <end position="209"/>
    </location>
</feature>
<reference evidence="2 3" key="1">
    <citation type="submission" date="2018-08" db="EMBL/GenBank/DDBJ databases">
        <title>A genome reference for cultivated species of the human gut microbiota.</title>
        <authorList>
            <person name="Zou Y."/>
            <person name="Xue W."/>
            <person name="Luo G."/>
        </authorList>
    </citation>
    <scope>NUCLEOTIDE SEQUENCE [LARGE SCALE GENOMIC DNA]</scope>
    <source>
        <strain evidence="2 3">TF08-11</strain>
    </source>
</reference>
<dbReference type="Pfam" id="PF03613">
    <property type="entry name" value="EIID-AGA"/>
    <property type="match status" value="1"/>
</dbReference>
<accession>A0A3E3E3E6</accession>
<evidence type="ECO:0000256" key="1">
    <source>
        <dbReference type="SAM" id="Phobius"/>
    </source>
</evidence>
<dbReference type="PANTHER" id="PTHR32502">
    <property type="entry name" value="N-ACETYLGALACTOSAMINE PERMEASE II COMPONENT-RELATED"/>
    <property type="match status" value="1"/>
</dbReference>
<dbReference type="GO" id="GO:0009401">
    <property type="term" value="P:phosphoenolpyruvate-dependent sugar phosphotransferase system"/>
    <property type="evidence" value="ECO:0007669"/>
    <property type="project" value="InterPro"/>
</dbReference>
<keyword evidence="1" id="KW-1133">Transmembrane helix</keyword>
<sequence length="273" mass="29687">MSEEKKVTLSKRDINRVIARWYITTEMSLNFERMQSIAYVYSLLPALKKLYTNKEDLIEALQRHLELFNTNATAGGLILGTTIAMEEEKANNLESIPGESIVAVKTGLMGPVAAFGDSFSAGTITTLFILASCSLAQTGSMAGFWLLLLGTMYTLGELIVFTKLTYSKGRTAIKDILSSKLMTDIIEGANILGMSMMGALTASMVNLSVALTASFDEATLSIQDKIDGIMPGILSIGVLFIYYYLISKKHVSVAKLVLFTILIALVCAFIGLF</sequence>
<keyword evidence="1" id="KW-0472">Membrane</keyword>
<dbReference type="AlphaFoldDB" id="A0A3E3E3E6"/>